<dbReference type="InterPro" id="IPR025407">
    <property type="entry name" value="DUF4133"/>
</dbReference>
<proteinExistence type="predicted"/>
<evidence type="ECO:0008006" key="3">
    <source>
        <dbReference type="Google" id="ProtNLM"/>
    </source>
</evidence>
<dbReference type="Proteomes" id="UP000251241">
    <property type="component" value="Unassembled WGS sequence"/>
</dbReference>
<dbReference type="GeneID" id="99065404"/>
<reference evidence="1 2" key="1">
    <citation type="submission" date="2018-06" db="EMBL/GenBank/DDBJ databases">
        <authorList>
            <consortium name="Pathogen Informatics"/>
            <person name="Doyle S."/>
        </authorList>
    </citation>
    <scope>NUCLEOTIDE SEQUENCE [LARGE SCALE GENOMIC DNA]</scope>
    <source>
        <strain evidence="1 2">NCTC11343</strain>
    </source>
</reference>
<evidence type="ECO:0000313" key="2">
    <source>
        <dbReference type="Proteomes" id="UP000251241"/>
    </source>
</evidence>
<name>A0A2X2JSX6_SPHMU</name>
<sequence length="122" mass="13691">MKTYNINKGIGCTVEFKGLKAQYLFGFAGGLLLVLILVMVLYMADVNMYICLSVGCISASLIVWKTFSLNNKYGEHGLMKLGAKRKHPQFIITRKPVQSYLKYSVAKGEKIQNFNTKSSRLS</sequence>
<dbReference type="Pfam" id="PF13571">
    <property type="entry name" value="DUF4133"/>
    <property type="match status" value="1"/>
</dbReference>
<dbReference type="EMBL" id="UAUU01000011">
    <property type="protein sequence ID" value="SPZ95051.1"/>
    <property type="molecule type" value="Genomic_DNA"/>
</dbReference>
<organism evidence="1 2">
    <name type="scientific">Sphingobacterium multivorum</name>
    <dbReference type="NCBI Taxonomy" id="28454"/>
    <lineage>
        <taxon>Bacteria</taxon>
        <taxon>Pseudomonadati</taxon>
        <taxon>Bacteroidota</taxon>
        <taxon>Sphingobacteriia</taxon>
        <taxon>Sphingobacteriales</taxon>
        <taxon>Sphingobacteriaceae</taxon>
        <taxon>Sphingobacterium</taxon>
    </lineage>
</organism>
<protein>
    <recommendedName>
        <fullName evidence="3">DUF4133 domain-containing protein</fullName>
    </recommendedName>
</protein>
<accession>A0A2X2JSX6</accession>
<evidence type="ECO:0000313" key="1">
    <source>
        <dbReference type="EMBL" id="SPZ95051.1"/>
    </source>
</evidence>
<dbReference type="RefSeq" id="WP_061085371.1">
    <property type="nucleotide sequence ID" value="NZ_CP069793.1"/>
</dbReference>
<gene>
    <name evidence="1" type="ORF">NCTC11343_05725</name>
</gene>
<dbReference type="AlphaFoldDB" id="A0A2X2JSX6"/>